<dbReference type="PANTHER" id="PTHR43270:SF12">
    <property type="entry name" value="SUCCINYL-DIAMINOPIMELATE DESUCCINYLASE"/>
    <property type="match status" value="1"/>
</dbReference>
<evidence type="ECO:0000259" key="4">
    <source>
        <dbReference type="Pfam" id="PF07687"/>
    </source>
</evidence>
<dbReference type="GeneID" id="5410251"/>
<keyword evidence="6" id="KW-1185">Reference proteome</keyword>
<dbReference type="GO" id="GO:0006508">
    <property type="term" value="P:proteolysis"/>
    <property type="evidence" value="ECO:0007669"/>
    <property type="project" value="UniProtKB-KW"/>
</dbReference>
<dbReference type="AlphaFoldDB" id="A7I4X2"/>
<organism evidence="5 6">
    <name type="scientific">Methanoregula boonei (strain DSM 21154 / JCM 14090 / 6A8)</name>
    <dbReference type="NCBI Taxonomy" id="456442"/>
    <lineage>
        <taxon>Archaea</taxon>
        <taxon>Methanobacteriati</taxon>
        <taxon>Methanobacteriota</taxon>
        <taxon>Stenosarchaea group</taxon>
        <taxon>Methanomicrobia</taxon>
        <taxon>Methanomicrobiales</taxon>
        <taxon>Methanoregulaceae</taxon>
        <taxon>Methanoregula</taxon>
    </lineage>
</organism>
<dbReference type="InterPro" id="IPR002933">
    <property type="entry name" value="Peptidase_M20"/>
</dbReference>
<proteinExistence type="predicted"/>
<evidence type="ECO:0000313" key="5">
    <source>
        <dbReference type="EMBL" id="ABS54783.1"/>
    </source>
</evidence>
<evidence type="ECO:0000256" key="3">
    <source>
        <dbReference type="ARBA" id="ARBA00022801"/>
    </source>
</evidence>
<dbReference type="GO" id="GO:0046872">
    <property type="term" value="F:metal ion binding"/>
    <property type="evidence" value="ECO:0007669"/>
    <property type="project" value="UniProtKB-KW"/>
</dbReference>
<dbReference type="KEGG" id="mbn:Mboo_0261"/>
<keyword evidence="3" id="KW-0378">Hydrolase</keyword>
<dbReference type="EMBL" id="CP000780">
    <property type="protein sequence ID" value="ABS54783.1"/>
    <property type="molecule type" value="Genomic_DNA"/>
</dbReference>
<gene>
    <name evidence="5" type="ordered locus">Mboo_0261</name>
</gene>
<dbReference type="STRING" id="456442.Mboo_0261"/>
<name>A7I4X2_METB6</name>
<feature type="domain" description="Peptidase M20 dimerisation" evidence="4">
    <location>
        <begin position="213"/>
        <end position="359"/>
    </location>
</feature>
<evidence type="ECO:0000256" key="2">
    <source>
        <dbReference type="ARBA" id="ARBA00022723"/>
    </source>
</evidence>
<dbReference type="PANTHER" id="PTHR43270">
    <property type="entry name" value="BETA-ALA-HIS DIPEPTIDASE"/>
    <property type="match status" value="1"/>
</dbReference>
<evidence type="ECO:0000256" key="1">
    <source>
        <dbReference type="ARBA" id="ARBA00022670"/>
    </source>
</evidence>
<dbReference type="InterPro" id="IPR011650">
    <property type="entry name" value="Peptidase_M20_dimer"/>
</dbReference>
<dbReference type="Pfam" id="PF01546">
    <property type="entry name" value="Peptidase_M20"/>
    <property type="match status" value="1"/>
</dbReference>
<dbReference type="Gene3D" id="3.40.630.10">
    <property type="entry name" value="Zn peptidases"/>
    <property type="match status" value="1"/>
</dbReference>
<evidence type="ECO:0000313" key="6">
    <source>
        <dbReference type="Proteomes" id="UP000002408"/>
    </source>
</evidence>
<dbReference type="SUPFAM" id="SSF53187">
    <property type="entry name" value="Zn-dependent exopeptidases"/>
    <property type="match status" value="1"/>
</dbReference>
<keyword evidence="2" id="KW-0479">Metal-binding</keyword>
<protein>
    <submittedName>
        <fullName evidence="5">Peptidase M20</fullName>
    </submittedName>
</protein>
<accession>A7I4X2</accession>
<dbReference type="Pfam" id="PF07687">
    <property type="entry name" value="M20_dimer"/>
    <property type="match status" value="1"/>
</dbReference>
<dbReference type="GO" id="GO:0008233">
    <property type="term" value="F:peptidase activity"/>
    <property type="evidence" value="ECO:0007669"/>
    <property type="project" value="UniProtKB-KW"/>
</dbReference>
<dbReference type="eggNOG" id="arCOG01110">
    <property type="taxonomic scope" value="Archaea"/>
</dbReference>
<dbReference type="InterPro" id="IPR051458">
    <property type="entry name" value="Cyt/Met_Dipeptidase"/>
</dbReference>
<reference evidence="6" key="1">
    <citation type="journal article" date="2015" name="Microbiology">
        <title>Genome of Methanoregula boonei 6A8 reveals adaptations to oligotrophic peatland environments.</title>
        <authorList>
            <person name="Braeuer S."/>
            <person name="Cadillo-Quiroz H."/>
            <person name="Kyrpides N."/>
            <person name="Woyke T."/>
            <person name="Goodwin L."/>
            <person name="Detter C."/>
            <person name="Podell S."/>
            <person name="Yavitt J.B."/>
            <person name="Zinder S.H."/>
        </authorList>
    </citation>
    <scope>NUCLEOTIDE SEQUENCE [LARGE SCALE GENOMIC DNA]</scope>
    <source>
        <strain evidence="6">DSM 21154 / JCM 14090 / 6A8</strain>
    </source>
</reference>
<sequence length="467" mass="49574">MEQAEYPQLPGVNSIFDQFSSNDIPAKTRALMPGIVTDLEKLIRYPSVAFPGYPEEPVRAMADATAAILREYRLDNAQLIDVPGGYPAVYGEIPAPHGMPTVLMYAHYDVQPAKKEDGWTTDPWNPQEINGRLFGRGSADDKSGIMLIAASLRVFDGKPPVGVKVLIEGEEETSSHIEALIASRPDLFSCDAFIIEDNGNLTAGEPALTTSLRGEVSCIIEVSTLDHPVHSGMFGGAAPDALVALIRILATLHDARGDVAVPGLRPDPPGNGDYPEADYRDSAGVLNGVDLIGTGTIGDRLWTRPSLTVIGIDAPSIKASANILIPRASAKISLRIAPGADAGHELSALMEHLRSVAPWNARVTVQEVSRSPGFACPTDGPGYAAARAALAEAFNRPVLEKGTGGSIPLLRTLQVAVPRAEFILWGPEDAAGSRIHGTNESVDLHDLELTIVAQALFLTLLGKSRAG</sequence>
<dbReference type="HOGENOM" id="CLU_029469_2_0_2"/>
<dbReference type="NCBIfam" id="NF005914">
    <property type="entry name" value="PRK07907.1"/>
    <property type="match status" value="1"/>
</dbReference>
<dbReference type="Proteomes" id="UP000002408">
    <property type="component" value="Chromosome"/>
</dbReference>
<dbReference type="Gene3D" id="3.30.70.360">
    <property type="match status" value="1"/>
</dbReference>
<keyword evidence="1" id="KW-0645">Protease</keyword>
<dbReference type="RefSeq" id="WP_011991271.1">
    <property type="nucleotide sequence ID" value="NC_009712.1"/>
</dbReference>